<gene>
    <name evidence="1" type="ORF">GCM10009864_72540</name>
</gene>
<proteinExistence type="predicted"/>
<accession>A0ABN3SYY0</accession>
<dbReference type="InterPro" id="IPR008775">
    <property type="entry name" value="Phytyl_CoA_dOase-like"/>
</dbReference>
<comment type="caution">
    <text evidence="1">The sequence shown here is derived from an EMBL/GenBank/DDBJ whole genome shotgun (WGS) entry which is preliminary data.</text>
</comment>
<dbReference type="RefSeq" id="WP_344583746.1">
    <property type="nucleotide sequence ID" value="NZ_BAAARK010000043.1"/>
</dbReference>
<evidence type="ECO:0000313" key="1">
    <source>
        <dbReference type="EMBL" id="GAA2688161.1"/>
    </source>
</evidence>
<evidence type="ECO:0000313" key="2">
    <source>
        <dbReference type="Proteomes" id="UP001500994"/>
    </source>
</evidence>
<keyword evidence="2" id="KW-1185">Reference proteome</keyword>
<reference evidence="1 2" key="1">
    <citation type="journal article" date="2019" name="Int. J. Syst. Evol. Microbiol.">
        <title>The Global Catalogue of Microorganisms (GCM) 10K type strain sequencing project: providing services to taxonomists for standard genome sequencing and annotation.</title>
        <authorList>
            <consortium name="The Broad Institute Genomics Platform"/>
            <consortium name="The Broad Institute Genome Sequencing Center for Infectious Disease"/>
            <person name="Wu L."/>
            <person name="Ma J."/>
        </authorList>
    </citation>
    <scope>NUCLEOTIDE SEQUENCE [LARGE SCALE GENOMIC DNA]</scope>
    <source>
        <strain evidence="1 2">JCM 16374</strain>
    </source>
</reference>
<evidence type="ECO:0008006" key="3">
    <source>
        <dbReference type="Google" id="ProtNLM"/>
    </source>
</evidence>
<dbReference type="Gene3D" id="2.60.120.620">
    <property type="entry name" value="q2cbj1_9rhob like domain"/>
    <property type="match status" value="1"/>
</dbReference>
<dbReference type="Pfam" id="PF05721">
    <property type="entry name" value="PhyH"/>
    <property type="match status" value="1"/>
</dbReference>
<dbReference type="PANTHER" id="PTHR20883">
    <property type="entry name" value="PHYTANOYL-COA DIOXYGENASE DOMAIN CONTAINING 1"/>
    <property type="match status" value="1"/>
</dbReference>
<dbReference type="PANTHER" id="PTHR20883:SF48">
    <property type="entry name" value="ECTOINE DIOXYGENASE"/>
    <property type="match status" value="1"/>
</dbReference>
<sequence length="269" mass="30532">MTSNASLLDHATPVALRSNQVQQFQELGYLVLPGFLPQDLVDQIKPEVDRWVDDGLRARSIDSVRNPEKFGVPPVMELELPVHGELITWSPLLGILDQLIGAPYVFHHLHSDRQAPDVPGKPWHHDYEHSTQDDLSATMIHALHYLEGLDAETSSLVVLPRSHRERADKAARAHLNTDSLAGEVVLEELPPGSTVVLHSALFHARRPRSDVSGKPRYFVDASYCEVGRLWPPVKPYWRYMLRRARELNLAPDRPELFAERNFSEYVRPA</sequence>
<name>A0ABN3SYY0_9ACTN</name>
<protein>
    <recommendedName>
        <fullName evidence="3">Phytanoyl-CoA dioxygenase</fullName>
    </recommendedName>
</protein>
<dbReference type="SUPFAM" id="SSF51197">
    <property type="entry name" value="Clavaminate synthase-like"/>
    <property type="match status" value="1"/>
</dbReference>
<dbReference type="EMBL" id="BAAARK010000043">
    <property type="protein sequence ID" value="GAA2688161.1"/>
    <property type="molecule type" value="Genomic_DNA"/>
</dbReference>
<dbReference type="Proteomes" id="UP001500994">
    <property type="component" value="Unassembled WGS sequence"/>
</dbReference>
<organism evidence="1 2">
    <name type="scientific">Streptomyces lunalinharesii</name>
    <dbReference type="NCBI Taxonomy" id="333384"/>
    <lineage>
        <taxon>Bacteria</taxon>
        <taxon>Bacillati</taxon>
        <taxon>Actinomycetota</taxon>
        <taxon>Actinomycetes</taxon>
        <taxon>Kitasatosporales</taxon>
        <taxon>Streptomycetaceae</taxon>
        <taxon>Streptomyces</taxon>
    </lineage>
</organism>